<keyword evidence="1" id="KW-1133">Transmembrane helix</keyword>
<gene>
    <name evidence="2" type="ORF">TCM_005058</name>
</gene>
<sequence>MIGRGLRVRAGNRRFQMSGARVQCWVRSLVGWCLGMGISVFWFCFLGIGEMEAWIGNFVARKETAWEMELGGGVVGGCL</sequence>
<proteinExistence type="predicted"/>
<evidence type="ECO:0000313" key="3">
    <source>
        <dbReference type="Proteomes" id="UP000026915"/>
    </source>
</evidence>
<evidence type="ECO:0000256" key="1">
    <source>
        <dbReference type="SAM" id="Phobius"/>
    </source>
</evidence>
<keyword evidence="1" id="KW-0812">Transmembrane</keyword>
<reference evidence="2 3" key="1">
    <citation type="journal article" date="2013" name="Genome Biol.">
        <title>The genome sequence of the most widely cultivated cacao type and its use to identify candidate genes regulating pod color.</title>
        <authorList>
            <person name="Motamayor J.C."/>
            <person name="Mockaitis K."/>
            <person name="Schmutz J."/>
            <person name="Haiminen N."/>
            <person name="Iii D.L."/>
            <person name="Cornejo O."/>
            <person name="Findley S.D."/>
            <person name="Zheng P."/>
            <person name="Utro F."/>
            <person name="Royaert S."/>
            <person name="Saski C."/>
            <person name="Jenkins J."/>
            <person name="Podicheti R."/>
            <person name="Zhao M."/>
            <person name="Scheffler B.E."/>
            <person name="Stack J.C."/>
            <person name="Feltus F.A."/>
            <person name="Mustiga G.M."/>
            <person name="Amores F."/>
            <person name="Phillips W."/>
            <person name="Marelli J.P."/>
            <person name="May G.D."/>
            <person name="Shapiro H."/>
            <person name="Ma J."/>
            <person name="Bustamante C.D."/>
            <person name="Schnell R.J."/>
            <person name="Main D."/>
            <person name="Gilbert D."/>
            <person name="Parida L."/>
            <person name="Kuhn D.N."/>
        </authorList>
    </citation>
    <scope>NUCLEOTIDE SEQUENCE [LARGE SCALE GENOMIC DNA]</scope>
    <source>
        <strain evidence="3">cv. Matina 1-6</strain>
    </source>
</reference>
<feature type="transmembrane region" description="Helical" evidence="1">
    <location>
        <begin position="24"/>
        <end position="48"/>
    </location>
</feature>
<protein>
    <submittedName>
        <fullName evidence="2">Uncharacterized protein</fullName>
    </submittedName>
</protein>
<keyword evidence="3" id="KW-1185">Reference proteome</keyword>
<keyword evidence="1" id="KW-0472">Membrane</keyword>
<accession>A0A061DU73</accession>
<name>A0A061DU73_THECC</name>
<dbReference type="InParanoid" id="A0A061DU73"/>
<dbReference type="EMBL" id="CM001879">
    <property type="protein sequence ID" value="EOX95611.1"/>
    <property type="molecule type" value="Genomic_DNA"/>
</dbReference>
<dbReference type="AlphaFoldDB" id="A0A061DU73"/>
<dbReference type="Gramene" id="EOX95611">
    <property type="protein sequence ID" value="EOX95611"/>
    <property type="gene ID" value="TCM_005058"/>
</dbReference>
<dbReference type="HOGENOM" id="CLU_2610820_0_0_1"/>
<evidence type="ECO:0000313" key="2">
    <source>
        <dbReference type="EMBL" id="EOX95611.1"/>
    </source>
</evidence>
<organism evidence="2 3">
    <name type="scientific">Theobroma cacao</name>
    <name type="common">Cacao</name>
    <name type="synonym">Cocoa</name>
    <dbReference type="NCBI Taxonomy" id="3641"/>
    <lineage>
        <taxon>Eukaryota</taxon>
        <taxon>Viridiplantae</taxon>
        <taxon>Streptophyta</taxon>
        <taxon>Embryophyta</taxon>
        <taxon>Tracheophyta</taxon>
        <taxon>Spermatophyta</taxon>
        <taxon>Magnoliopsida</taxon>
        <taxon>eudicotyledons</taxon>
        <taxon>Gunneridae</taxon>
        <taxon>Pentapetalae</taxon>
        <taxon>rosids</taxon>
        <taxon>malvids</taxon>
        <taxon>Malvales</taxon>
        <taxon>Malvaceae</taxon>
        <taxon>Byttnerioideae</taxon>
        <taxon>Theobroma</taxon>
    </lineage>
</organism>
<dbReference type="Proteomes" id="UP000026915">
    <property type="component" value="Chromosome 1"/>
</dbReference>